<feature type="domain" description="Transcription regulator PadR N-terminal" evidence="1">
    <location>
        <begin position="6"/>
        <end position="80"/>
    </location>
</feature>
<sequence>MYELFVLGELMTGEKHGYMLQDVLKNAVGLGRKISSGTLYPLLSRMTESGWINLRVEEETKGGRTRKIYEITEAGRDRFQLLMAEPLDFILDAETQNAFRFKMVYFQYVDKEVRLACLKQYLLILERSVIHVLQFESHLLIQKPEPEKQRVQLLRVFDHRKRLGEVEIEWIKEEIERVRTQQDE</sequence>
<dbReference type="InterPro" id="IPR036388">
    <property type="entry name" value="WH-like_DNA-bd_sf"/>
</dbReference>
<dbReference type="PANTHER" id="PTHR33169">
    <property type="entry name" value="PADR-FAMILY TRANSCRIPTIONAL REGULATOR"/>
    <property type="match status" value="1"/>
</dbReference>
<dbReference type="InterPro" id="IPR036390">
    <property type="entry name" value="WH_DNA-bd_sf"/>
</dbReference>
<evidence type="ECO:0000313" key="2">
    <source>
        <dbReference type="EMBL" id="MCU6795555.1"/>
    </source>
</evidence>
<dbReference type="SUPFAM" id="SSF46785">
    <property type="entry name" value="Winged helix' DNA-binding domain"/>
    <property type="match status" value="1"/>
</dbReference>
<dbReference type="Gene3D" id="1.10.10.10">
    <property type="entry name" value="Winged helix-like DNA-binding domain superfamily/Winged helix DNA-binding domain"/>
    <property type="match status" value="1"/>
</dbReference>
<keyword evidence="3" id="KW-1185">Reference proteome</keyword>
<comment type="caution">
    <text evidence="2">The sequence shown here is derived from an EMBL/GenBank/DDBJ whole genome shotgun (WGS) entry which is preliminary data.</text>
</comment>
<proteinExistence type="predicted"/>
<evidence type="ECO:0000313" key="3">
    <source>
        <dbReference type="Proteomes" id="UP001652445"/>
    </source>
</evidence>
<name>A0ABT2ULM2_9BACL</name>
<dbReference type="InterPro" id="IPR005149">
    <property type="entry name" value="Tscrpt_reg_PadR_N"/>
</dbReference>
<accession>A0ABT2ULM2</accession>
<organism evidence="2 3">
    <name type="scientific">Paenibacillus baimaensis</name>
    <dbReference type="NCBI Taxonomy" id="2982185"/>
    <lineage>
        <taxon>Bacteria</taxon>
        <taxon>Bacillati</taxon>
        <taxon>Bacillota</taxon>
        <taxon>Bacilli</taxon>
        <taxon>Bacillales</taxon>
        <taxon>Paenibacillaceae</taxon>
        <taxon>Paenibacillus</taxon>
    </lineage>
</organism>
<gene>
    <name evidence="2" type="ORF">OB236_25920</name>
</gene>
<dbReference type="PANTHER" id="PTHR33169:SF14">
    <property type="entry name" value="TRANSCRIPTIONAL REGULATOR RV3488"/>
    <property type="match status" value="1"/>
</dbReference>
<dbReference type="InterPro" id="IPR052509">
    <property type="entry name" value="Metal_resp_DNA-bind_regulator"/>
</dbReference>
<protein>
    <submittedName>
        <fullName evidence="2">PadR family transcriptional regulator</fullName>
    </submittedName>
</protein>
<dbReference type="EMBL" id="JAOQIO010000094">
    <property type="protein sequence ID" value="MCU6795555.1"/>
    <property type="molecule type" value="Genomic_DNA"/>
</dbReference>
<evidence type="ECO:0000259" key="1">
    <source>
        <dbReference type="Pfam" id="PF03551"/>
    </source>
</evidence>
<reference evidence="2 3" key="1">
    <citation type="submission" date="2022-09" db="EMBL/GenBank/DDBJ databases">
        <authorList>
            <person name="Han X.L."/>
            <person name="Wang Q."/>
            <person name="Lu T."/>
        </authorList>
    </citation>
    <scope>NUCLEOTIDE SEQUENCE [LARGE SCALE GENOMIC DNA]</scope>
    <source>
        <strain evidence="2 3">WQ 127069</strain>
    </source>
</reference>
<dbReference type="Pfam" id="PF03551">
    <property type="entry name" value="PadR"/>
    <property type="match status" value="1"/>
</dbReference>
<dbReference type="Proteomes" id="UP001652445">
    <property type="component" value="Unassembled WGS sequence"/>
</dbReference>
<dbReference type="RefSeq" id="WP_262686504.1">
    <property type="nucleotide sequence ID" value="NZ_JAOQIO010000094.1"/>
</dbReference>